<name>A0A182UNF7_ANOME</name>
<protein>
    <submittedName>
        <fullName evidence="1">Uncharacterized protein</fullName>
    </submittedName>
</protein>
<organism evidence="1 2">
    <name type="scientific">Anopheles merus</name>
    <name type="common">Mosquito</name>
    <dbReference type="NCBI Taxonomy" id="30066"/>
    <lineage>
        <taxon>Eukaryota</taxon>
        <taxon>Metazoa</taxon>
        <taxon>Ecdysozoa</taxon>
        <taxon>Arthropoda</taxon>
        <taxon>Hexapoda</taxon>
        <taxon>Insecta</taxon>
        <taxon>Pterygota</taxon>
        <taxon>Neoptera</taxon>
        <taxon>Endopterygota</taxon>
        <taxon>Diptera</taxon>
        <taxon>Nematocera</taxon>
        <taxon>Culicoidea</taxon>
        <taxon>Culicidae</taxon>
        <taxon>Anophelinae</taxon>
        <taxon>Anopheles</taxon>
    </lineage>
</organism>
<accession>A0A182UNF7</accession>
<keyword evidence="2" id="KW-1185">Reference proteome</keyword>
<reference evidence="1" key="1">
    <citation type="submission" date="2020-05" db="UniProtKB">
        <authorList>
            <consortium name="EnsemblMetazoa"/>
        </authorList>
    </citation>
    <scope>IDENTIFICATION</scope>
    <source>
        <strain evidence="1">MAF</strain>
    </source>
</reference>
<sequence length="174" mass="18861">MVNSSWLANLSTRGVYLDFCRDMFISRSTPPASSSDRANSAFFLITSFSVASTAAIVSSEVPWSHCGLPDGSFCTRSRIAYFPISSLFLWSIARLRRAVATAHTTRSTSMRSSSTRIGKPFSLRTVARISMLGCQFSPLDDAAAALTTIEPPPCEPLPPLMPPSEPWCGIGFLS</sequence>
<dbReference type="EnsemblMetazoa" id="AMEM000888-RA">
    <property type="protein sequence ID" value="AMEM000888-PA"/>
    <property type="gene ID" value="AMEM000888"/>
</dbReference>
<dbReference type="VEuPathDB" id="VectorBase:AMEM000888"/>
<evidence type="ECO:0000313" key="2">
    <source>
        <dbReference type="Proteomes" id="UP000075903"/>
    </source>
</evidence>
<evidence type="ECO:0000313" key="1">
    <source>
        <dbReference type="EnsemblMetazoa" id="AMEM000888-PA"/>
    </source>
</evidence>
<proteinExistence type="predicted"/>
<dbReference type="Proteomes" id="UP000075903">
    <property type="component" value="Unassembled WGS sequence"/>
</dbReference>
<dbReference type="AlphaFoldDB" id="A0A182UNF7"/>